<dbReference type="AlphaFoldDB" id="A0A2K1L1T1"/>
<dbReference type="Proteomes" id="UP000006727">
    <property type="component" value="Chromosome 2"/>
</dbReference>
<dbReference type="EC" id="3.6.4.6" evidence="4"/>
<dbReference type="GO" id="GO:0035494">
    <property type="term" value="P:SNARE complex disassembly"/>
    <property type="evidence" value="ECO:0007669"/>
    <property type="project" value="InterPro"/>
</dbReference>
<keyword evidence="4" id="KW-0963">Cytoplasm</keyword>
<comment type="similarity">
    <text evidence="1 4">Belongs to the AAA ATPase family.</text>
</comment>
<dbReference type="PANTHER" id="PTHR23078:SF3">
    <property type="entry name" value="VESICLE-FUSING ATPASE"/>
    <property type="match status" value="1"/>
</dbReference>
<dbReference type="InParanoid" id="A0A2K1L1T1"/>
<dbReference type="GO" id="GO:0005524">
    <property type="term" value="F:ATP binding"/>
    <property type="evidence" value="ECO:0007669"/>
    <property type="project" value="UniProtKB-UniRule"/>
</dbReference>
<dbReference type="GO" id="GO:0006891">
    <property type="term" value="P:intra-Golgi vesicle-mediated transport"/>
    <property type="evidence" value="ECO:0000318"/>
    <property type="project" value="GO_Central"/>
</dbReference>
<dbReference type="Gene3D" id="3.40.50.300">
    <property type="entry name" value="P-loop containing nucleotide triphosphate hydrolases"/>
    <property type="match status" value="1"/>
</dbReference>
<proteinExistence type="inferred from homology"/>
<dbReference type="Gene3D" id="1.10.8.60">
    <property type="match status" value="1"/>
</dbReference>
<dbReference type="GO" id="GO:0043001">
    <property type="term" value="P:Golgi to plasma membrane protein transport"/>
    <property type="evidence" value="ECO:0000318"/>
    <property type="project" value="GO_Central"/>
</dbReference>
<dbReference type="EnsemblPlants" id="Pp3c2_16270V3.1">
    <property type="protein sequence ID" value="Pp3c2_16270V3.1"/>
    <property type="gene ID" value="Pp3c2_16270"/>
</dbReference>
<dbReference type="InterPro" id="IPR039812">
    <property type="entry name" value="Vesicle-fus_ATPase"/>
</dbReference>
<dbReference type="GO" id="GO:0016887">
    <property type="term" value="F:ATP hydrolysis activity"/>
    <property type="evidence" value="ECO:0000318"/>
    <property type="project" value="GO_Central"/>
</dbReference>
<dbReference type="InterPro" id="IPR003959">
    <property type="entry name" value="ATPase_AAA_core"/>
</dbReference>
<dbReference type="GO" id="GO:0046872">
    <property type="term" value="F:metal ion binding"/>
    <property type="evidence" value="ECO:0007669"/>
    <property type="project" value="UniProtKB-UniRule"/>
</dbReference>
<dbReference type="SUPFAM" id="SSF52540">
    <property type="entry name" value="P-loop containing nucleoside triphosphate hydrolases"/>
    <property type="match status" value="1"/>
</dbReference>
<feature type="domain" description="AAA+ ATPase" evidence="5">
    <location>
        <begin position="135"/>
        <end position="247"/>
    </location>
</feature>
<dbReference type="PaxDb" id="3218-PP1S30_346V6.1"/>
<dbReference type="FunFam" id="1.10.8.60:FF:000127">
    <property type="entry name" value="Vesicular-fusion protein SEC18"/>
    <property type="match status" value="1"/>
</dbReference>
<evidence type="ECO:0000259" key="5">
    <source>
        <dbReference type="SMART" id="SM00382"/>
    </source>
</evidence>
<reference evidence="6 8" key="2">
    <citation type="journal article" date="2018" name="Plant J.">
        <title>The Physcomitrella patens chromosome-scale assembly reveals moss genome structure and evolution.</title>
        <authorList>
            <person name="Lang D."/>
            <person name="Ullrich K.K."/>
            <person name="Murat F."/>
            <person name="Fuchs J."/>
            <person name="Jenkins J."/>
            <person name="Haas F.B."/>
            <person name="Piednoel M."/>
            <person name="Gundlach H."/>
            <person name="Van Bel M."/>
            <person name="Meyberg R."/>
            <person name="Vives C."/>
            <person name="Morata J."/>
            <person name="Symeonidi A."/>
            <person name="Hiss M."/>
            <person name="Muchero W."/>
            <person name="Kamisugi Y."/>
            <person name="Saleh O."/>
            <person name="Blanc G."/>
            <person name="Decker E.L."/>
            <person name="van Gessel N."/>
            <person name="Grimwood J."/>
            <person name="Hayes R.D."/>
            <person name="Graham S.W."/>
            <person name="Gunter L.E."/>
            <person name="McDaniel S.F."/>
            <person name="Hoernstein S.N.W."/>
            <person name="Larsson A."/>
            <person name="Li F.W."/>
            <person name="Perroud P.F."/>
            <person name="Phillips J."/>
            <person name="Ranjan P."/>
            <person name="Rokshar D.S."/>
            <person name="Rothfels C.J."/>
            <person name="Schneider L."/>
            <person name="Shu S."/>
            <person name="Stevenson D.W."/>
            <person name="Thummler F."/>
            <person name="Tillich M."/>
            <person name="Villarreal Aguilar J.C."/>
            <person name="Widiez T."/>
            <person name="Wong G.K."/>
            <person name="Wymore A."/>
            <person name="Zhang Y."/>
            <person name="Zimmer A.D."/>
            <person name="Quatrano R.S."/>
            <person name="Mayer K.F.X."/>
            <person name="Goodstein D."/>
            <person name="Casacuberta J.M."/>
            <person name="Vandepoele K."/>
            <person name="Reski R."/>
            <person name="Cuming A.C."/>
            <person name="Tuskan G.A."/>
            <person name="Maumus F."/>
            <person name="Salse J."/>
            <person name="Schmutz J."/>
            <person name="Rensing S.A."/>
        </authorList>
    </citation>
    <scope>NUCLEOTIDE SEQUENCE [LARGE SCALE GENOMIC DNA]</scope>
    <source>
        <strain evidence="7 8">cv. Gransden 2004</strain>
    </source>
</reference>
<keyword evidence="4" id="KW-0653">Protein transport</keyword>
<evidence type="ECO:0000313" key="7">
    <source>
        <dbReference type="EnsemblPlants" id="Pp3c2_16270V3.1"/>
    </source>
</evidence>
<organism evidence="6">
    <name type="scientific">Physcomitrium patens</name>
    <name type="common">Spreading-leaved earth moss</name>
    <name type="synonym">Physcomitrella patens</name>
    <dbReference type="NCBI Taxonomy" id="3218"/>
    <lineage>
        <taxon>Eukaryota</taxon>
        <taxon>Viridiplantae</taxon>
        <taxon>Streptophyta</taxon>
        <taxon>Embryophyta</taxon>
        <taxon>Bryophyta</taxon>
        <taxon>Bryophytina</taxon>
        <taxon>Bryopsida</taxon>
        <taxon>Funariidae</taxon>
        <taxon>Funariales</taxon>
        <taxon>Funariaceae</taxon>
        <taxon>Physcomitrium</taxon>
    </lineage>
</organism>
<reference evidence="7" key="3">
    <citation type="submission" date="2020-12" db="UniProtKB">
        <authorList>
            <consortium name="EnsemblPlants"/>
        </authorList>
    </citation>
    <scope>IDENTIFICATION</scope>
</reference>
<comment type="cofactor">
    <cofactor evidence="4">
        <name>Mg(2+)</name>
        <dbReference type="ChEBI" id="CHEBI:18420"/>
    </cofactor>
    <text evidence="4">Binds 1 Mg(2+) ion per subunit.</text>
</comment>
<dbReference type="PANTHER" id="PTHR23078">
    <property type="entry name" value="VESICULAR-FUSION PROTEIN NSF"/>
    <property type="match status" value="1"/>
</dbReference>
<sequence>MEVPSEIGLRMAHDMKENGYLGAEVDLHELAHLTENFNGEELKILTMSATSFALNREWKVDLFDLSKSVDGGNIEVTMHDFLMALDEVKPAFDKDIITMGISRPDAMLQCGEAHKCILRTGRALVEQVKQSDGTSLMTCILEGPPGTGKTSLAATIANESGIPFVKIVSPKNMIGLQEPKKVAMIEKVFKDAYKSPLSIIILGDIERLIEYSRLGPRFSNLILNTLHGKKLLMIGTLERHILESVGLLESFYVHLEVPMLRSGDMKEVLEAQNVFEPEDIDNALQALGPEMPIKKLLMLIELASQGGGEKIDVDHFCICLADIKLSAN</sequence>
<keyword evidence="3 4" id="KW-0067">ATP-binding</keyword>
<dbReference type="Pfam" id="PF00004">
    <property type="entry name" value="AAA"/>
    <property type="match status" value="1"/>
</dbReference>
<evidence type="ECO:0000256" key="4">
    <source>
        <dbReference type="RuleBase" id="RU367045"/>
    </source>
</evidence>
<dbReference type="EMBL" id="ABEU02000002">
    <property type="protein sequence ID" value="PNR59971.1"/>
    <property type="molecule type" value="Genomic_DNA"/>
</dbReference>
<keyword evidence="8" id="KW-1185">Reference proteome</keyword>
<comment type="function">
    <text evidence="4">Required for vesicle-mediated transport. Catalyzes the fusion of transport vesicles within the Golgi cisternae. Is also required for transport from the endoplasmic reticulum to the Golgi stack. Seems to function as a fusion protein required for the delivery of cargo proteins to all compartments of the Golgi stack independent of vesicle origin.</text>
</comment>
<dbReference type="STRING" id="3218.A0A2K1L1T1"/>
<comment type="subcellular location">
    <subcellularLocation>
        <location evidence="4">Cytoplasm</location>
    </subcellularLocation>
</comment>
<evidence type="ECO:0000256" key="1">
    <source>
        <dbReference type="ARBA" id="ARBA00006914"/>
    </source>
</evidence>
<evidence type="ECO:0000256" key="3">
    <source>
        <dbReference type="ARBA" id="ARBA00022840"/>
    </source>
</evidence>
<dbReference type="SMART" id="SM00382">
    <property type="entry name" value="AAA"/>
    <property type="match status" value="1"/>
</dbReference>
<keyword evidence="4" id="KW-0931">ER-Golgi transport</keyword>
<dbReference type="GO" id="GO:0005795">
    <property type="term" value="C:Golgi stack"/>
    <property type="evidence" value="ECO:0000318"/>
    <property type="project" value="GO_Central"/>
</dbReference>
<accession>A0A2K1L1T1</accession>
<evidence type="ECO:0000256" key="2">
    <source>
        <dbReference type="ARBA" id="ARBA00022741"/>
    </source>
</evidence>
<dbReference type="InterPro" id="IPR027417">
    <property type="entry name" value="P-loop_NTPase"/>
</dbReference>
<name>A0A2K1L1T1_PHYPA</name>
<dbReference type="FunFam" id="3.40.50.300:FF:000166">
    <property type="entry name" value="vesicle-fusing ATPase isoform X1"/>
    <property type="match status" value="1"/>
</dbReference>
<keyword evidence="2 4" id="KW-0547">Nucleotide-binding</keyword>
<comment type="catalytic activity">
    <reaction evidence="4">
        <text>ATP + H2O = ADP + phosphate + H(+)</text>
        <dbReference type="Rhea" id="RHEA:13065"/>
        <dbReference type="ChEBI" id="CHEBI:15377"/>
        <dbReference type="ChEBI" id="CHEBI:15378"/>
        <dbReference type="ChEBI" id="CHEBI:30616"/>
        <dbReference type="ChEBI" id="CHEBI:43474"/>
        <dbReference type="ChEBI" id="CHEBI:456216"/>
        <dbReference type="EC" id="3.6.4.6"/>
    </reaction>
</comment>
<dbReference type="InterPro" id="IPR003593">
    <property type="entry name" value="AAA+_ATPase"/>
</dbReference>
<reference evidence="6 8" key="1">
    <citation type="journal article" date="2008" name="Science">
        <title>The Physcomitrella genome reveals evolutionary insights into the conquest of land by plants.</title>
        <authorList>
            <person name="Rensing S."/>
            <person name="Lang D."/>
            <person name="Zimmer A."/>
            <person name="Terry A."/>
            <person name="Salamov A."/>
            <person name="Shapiro H."/>
            <person name="Nishiyama T."/>
            <person name="Perroud P.-F."/>
            <person name="Lindquist E."/>
            <person name="Kamisugi Y."/>
            <person name="Tanahashi T."/>
            <person name="Sakakibara K."/>
            <person name="Fujita T."/>
            <person name="Oishi K."/>
            <person name="Shin-I T."/>
            <person name="Kuroki Y."/>
            <person name="Toyoda A."/>
            <person name="Suzuki Y."/>
            <person name="Hashimoto A."/>
            <person name="Yamaguchi K."/>
            <person name="Sugano A."/>
            <person name="Kohara Y."/>
            <person name="Fujiyama A."/>
            <person name="Anterola A."/>
            <person name="Aoki S."/>
            <person name="Ashton N."/>
            <person name="Barbazuk W.B."/>
            <person name="Barker E."/>
            <person name="Bennetzen J."/>
            <person name="Bezanilla M."/>
            <person name="Blankenship R."/>
            <person name="Cho S.H."/>
            <person name="Dutcher S."/>
            <person name="Estelle M."/>
            <person name="Fawcett J.A."/>
            <person name="Gundlach H."/>
            <person name="Hanada K."/>
            <person name="Heyl A."/>
            <person name="Hicks K.A."/>
            <person name="Hugh J."/>
            <person name="Lohr M."/>
            <person name="Mayer K."/>
            <person name="Melkozernov A."/>
            <person name="Murata T."/>
            <person name="Nelson D."/>
            <person name="Pils B."/>
            <person name="Prigge M."/>
            <person name="Reiss B."/>
            <person name="Renner T."/>
            <person name="Rombauts S."/>
            <person name="Rushton P."/>
            <person name="Sanderfoot A."/>
            <person name="Schween G."/>
            <person name="Shiu S.-H."/>
            <person name="Stueber K."/>
            <person name="Theodoulou F.L."/>
            <person name="Tu H."/>
            <person name="Van de Peer Y."/>
            <person name="Verrier P.J."/>
            <person name="Waters E."/>
            <person name="Wood A."/>
            <person name="Yang L."/>
            <person name="Cove D."/>
            <person name="Cuming A."/>
            <person name="Hasebe M."/>
            <person name="Lucas S."/>
            <person name="Mishler D.B."/>
            <person name="Reski R."/>
            <person name="Grigoriev I."/>
            <person name="Quatrano R.S."/>
            <person name="Boore J.L."/>
        </authorList>
    </citation>
    <scope>NUCLEOTIDE SEQUENCE [LARGE SCALE GENOMIC DNA]</scope>
    <source>
        <strain evidence="7 8">cv. Gransden 2004</strain>
    </source>
</reference>
<keyword evidence="4" id="KW-0378">Hydrolase</keyword>
<evidence type="ECO:0000313" key="8">
    <source>
        <dbReference type="Proteomes" id="UP000006727"/>
    </source>
</evidence>
<dbReference type="Gramene" id="Pp3c2_16270V3.1">
    <property type="protein sequence ID" value="Pp3c2_16270V3.1"/>
    <property type="gene ID" value="Pp3c2_16270"/>
</dbReference>
<protein>
    <recommendedName>
        <fullName evidence="4">Vesicle-fusing ATPase</fullName>
        <ecNumber evidence="4">3.6.4.6</ecNumber>
    </recommendedName>
</protein>
<keyword evidence="4" id="KW-0813">Transport</keyword>
<evidence type="ECO:0000313" key="6">
    <source>
        <dbReference type="EMBL" id="PNR59971.1"/>
    </source>
</evidence>
<keyword evidence="4" id="KW-0460">Magnesium</keyword>
<gene>
    <name evidence="6" type="ORF">PHYPA_002763</name>
</gene>
<keyword evidence="4" id="KW-0479">Metal-binding</keyword>